<dbReference type="InterPro" id="IPR042175">
    <property type="entry name" value="Cell/Rod_MreC_2"/>
</dbReference>
<feature type="domain" description="Rod shape-determining protein MreC beta-barrel core" evidence="6">
    <location>
        <begin position="126"/>
        <end position="270"/>
    </location>
</feature>
<dbReference type="Gene3D" id="2.40.10.340">
    <property type="entry name" value="Rod shape-determining protein MreC, domain 1"/>
    <property type="match status" value="1"/>
</dbReference>
<evidence type="ECO:0000313" key="7">
    <source>
        <dbReference type="EMBL" id="MDD9328317.1"/>
    </source>
</evidence>
<accession>A0A9X4IEL3</accession>
<dbReference type="InterPro" id="IPR007221">
    <property type="entry name" value="MreC"/>
</dbReference>
<dbReference type="GO" id="GO:0008360">
    <property type="term" value="P:regulation of cell shape"/>
    <property type="evidence" value="ECO:0007669"/>
    <property type="project" value="UniProtKB-KW"/>
</dbReference>
<sequence>MPEELSFTHQRIRPASKFIVLSLVSTALMMLDTRYDAVRLLKGHVATALQPVQWLANQPVRLYDSAAGFWQEKRELLAENGRLKNENIQLRTAAGQSAHQARELAELRMLQGLQNQGIQAGTAAEIISNGRDPLSDKVIINRGGRNGVRNGDAVIDQSGLYGQVTRVQPFSAEVTLLTNGQTVIPVMVARTGVRTLVYGSGNRLSLPYFPADAELLPSDFLVTSGLDSVYPAGIPVARVQQAQRASGTPYYQAAVSPAARIRSSKYLLVLPQTQTPDTGPPAPEAATP</sequence>
<dbReference type="Proteomes" id="UP001149607">
    <property type="component" value="Chromosome"/>
</dbReference>
<dbReference type="Pfam" id="PF04085">
    <property type="entry name" value="MreC"/>
    <property type="match status" value="1"/>
</dbReference>
<name>A0A9X4IEL3_9NEIS</name>
<dbReference type="PANTHER" id="PTHR34138">
    <property type="entry name" value="CELL SHAPE-DETERMINING PROTEIN MREC"/>
    <property type="match status" value="1"/>
</dbReference>
<dbReference type="PIRSF" id="PIRSF038471">
    <property type="entry name" value="MreC"/>
    <property type="match status" value="1"/>
</dbReference>
<dbReference type="InterPro" id="IPR055342">
    <property type="entry name" value="MreC_beta-barrel_core"/>
</dbReference>
<dbReference type="Gene3D" id="2.40.10.350">
    <property type="entry name" value="Rod shape-determining protein MreC, domain 2"/>
    <property type="match status" value="1"/>
</dbReference>
<evidence type="ECO:0000256" key="4">
    <source>
        <dbReference type="ARBA" id="ARBA00032089"/>
    </source>
</evidence>
<gene>
    <name evidence="7" type="primary">mreC</name>
    <name evidence="7" type="ORF">ORY91_001738</name>
    <name evidence="8" type="ORF">V9W64_10145</name>
</gene>
<keyword evidence="9" id="KW-1185">Reference proteome</keyword>
<dbReference type="InterPro" id="IPR042177">
    <property type="entry name" value="Cell/Rod_1"/>
</dbReference>
<dbReference type="RefSeq" id="WP_274585411.1">
    <property type="nucleotide sequence ID" value="NZ_CP145811.1"/>
</dbReference>
<evidence type="ECO:0000259" key="6">
    <source>
        <dbReference type="Pfam" id="PF04085"/>
    </source>
</evidence>
<dbReference type="EMBL" id="JAPQFL010000005">
    <property type="protein sequence ID" value="MDD9328317.1"/>
    <property type="molecule type" value="Genomic_DNA"/>
</dbReference>
<organism evidence="7">
    <name type="scientific">Neisseria leonii</name>
    <dbReference type="NCBI Taxonomy" id="2995413"/>
    <lineage>
        <taxon>Bacteria</taxon>
        <taxon>Pseudomonadati</taxon>
        <taxon>Pseudomonadota</taxon>
        <taxon>Betaproteobacteria</taxon>
        <taxon>Neisseriales</taxon>
        <taxon>Neisseriaceae</taxon>
        <taxon>Neisseria</taxon>
    </lineage>
</organism>
<reference evidence="7" key="1">
    <citation type="submission" date="2022-10" db="EMBL/GenBank/DDBJ databases">
        <authorList>
            <person name="Boutroux M."/>
        </authorList>
    </citation>
    <scope>NUCLEOTIDE SEQUENCE</scope>
    <source>
        <strain evidence="7">51.81</strain>
    </source>
</reference>
<evidence type="ECO:0000313" key="8">
    <source>
        <dbReference type="EMBL" id="WWY03028.1"/>
    </source>
</evidence>
<comment type="function">
    <text evidence="5">Involved in formation and maintenance of cell shape.</text>
</comment>
<evidence type="ECO:0000256" key="5">
    <source>
        <dbReference type="PIRNR" id="PIRNR038471"/>
    </source>
</evidence>
<evidence type="ECO:0000313" key="9">
    <source>
        <dbReference type="Proteomes" id="UP001149607"/>
    </source>
</evidence>
<dbReference type="NCBIfam" id="TIGR00219">
    <property type="entry name" value="mreC"/>
    <property type="match status" value="1"/>
</dbReference>
<dbReference type="AlphaFoldDB" id="A0A9X4IEL3"/>
<evidence type="ECO:0000256" key="2">
    <source>
        <dbReference type="ARBA" id="ARBA00013855"/>
    </source>
</evidence>
<proteinExistence type="inferred from homology"/>
<protein>
    <recommendedName>
        <fullName evidence="2 5">Cell shape-determining protein MreC</fullName>
    </recommendedName>
    <alternativeName>
        <fullName evidence="4 5">Cell shape protein MreC</fullName>
    </alternativeName>
</protein>
<dbReference type="PANTHER" id="PTHR34138:SF1">
    <property type="entry name" value="CELL SHAPE-DETERMINING PROTEIN MREC"/>
    <property type="match status" value="1"/>
</dbReference>
<evidence type="ECO:0000256" key="3">
    <source>
        <dbReference type="ARBA" id="ARBA00022960"/>
    </source>
</evidence>
<evidence type="ECO:0000256" key="1">
    <source>
        <dbReference type="ARBA" id="ARBA00009369"/>
    </source>
</evidence>
<reference evidence="8" key="2">
    <citation type="submission" date="2024-02" db="EMBL/GenBank/DDBJ databases">
        <title>Neisseria leonii sp. nov.</title>
        <authorList>
            <person name="Boutroux M."/>
            <person name="Favre-Rochex S."/>
            <person name="Gorgette O."/>
            <person name="Touak G."/>
            <person name="Muhle E."/>
            <person name="Chesneau O."/>
            <person name="Clermont D."/>
            <person name="Rahi P."/>
        </authorList>
    </citation>
    <scope>NUCLEOTIDE SEQUENCE</scope>
    <source>
        <strain evidence="8">51.81</strain>
    </source>
</reference>
<dbReference type="GO" id="GO:0005886">
    <property type="term" value="C:plasma membrane"/>
    <property type="evidence" value="ECO:0007669"/>
    <property type="project" value="TreeGrafter"/>
</dbReference>
<dbReference type="EMBL" id="CP146598">
    <property type="protein sequence ID" value="WWY03028.1"/>
    <property type="molecule type" value="Genomic_DNA"/>
</dbReference>
<comment type="similarity">
    <text evidence="1 5">Belongs to the MreC family.</text>
</comment>
<keyword evidence="3 5" id="KW-0133">Cell shape</keyword>